<name>K0KZX6_WICCF</name>
<keyword evidence="3" id="KW-0131">Cell cycle</keyword>
<dbReference type="Proteomes" id="UP000009328">
    <property type="component" value="Unassembled WGS sequence"/>
</dbReference>
<dbReference type="GO" id="GO:0051301">
    <property type="term" value="P:cell division"/>
    <property type="evidence" value="ECO:0007669"/>
    <property type="project" value="UniProtKB-KW"/>
</dbReference>
<accession>K0KZX6</accession>
<keyword evidence="9" id="KW-1185">Reference proteome</keyword>
<evidence type="ECO:0000256" key="6">
    <source>
        <dbReference type="ARBA" id="ARBA00044805"/>
    </source>
</evidence>
<dbReference type="AlphaFoldDB" id="K0KZX6"/>
<dbReference type="PANTHER" id="PTHR13255:SF0">
    <property type="entry name" value="ATAXIN-10"/>
    <property type="match status" value="1"/>
</dbReference>
<organism evidence="8 9">
    <name type="scientific">Wickerhamomyces ciferrii (strain ATCC 14091 / BCRC 22168 / CBS 111 / JCM 3599 / NBRC 0793 / NRRL Y-1031 F-60-10)</name>
    <name type="common">Yeast</name>
    <name type="synonym">Pichia ciferrii</name>
    <dbReference type="NCBI Taxonomy" id="1206466"/>
    <lineage>
        <taxon>Eukaryota</taxon>
        <taxon>Fungi</taxon>
        <taxon>Dikarya</taxon>
        <taxon>Ascomycota</taxon>
        <taxon>Saccharomycotina</taxon>
        <taxon>Saccharomycetes</taxon>
        <taxon>Phaffomycetales</taxon>
        <taxon>Wickerhamomycetaceae</taxon>
        <taxon>Wickerhamomyces</taxon>
    </lineage>
</organism>
<dbReference type="GO" id="GO:0005829">
    <property type="term" value="C:cytosol"/>
    <property type="evidence" value="ECO:0007669"/>
    <property type="project" value="TreeGrafter"/>
</dbReference>
<dbReference type="InterPro" id="IPR051374">
    <property type="entry name" value="Ataxin-10/CTR86_families"/>
</dbReference>
<evidence type="ECO:0000259" key="7">
    <source>
        <dbReference type="Pfam" id="PF09759"/>
    </source>
</evidence>
<evidence type="ECO:0000256" key="5">
    <source>
        <dbReference type="ARBA" id="ARBA00044801"/>
    </source>
</evidence>
<gene>
    <name evidence="8" type="ORF">BN7_6509</name>
</gene>
<comment type="function">
    <text evidence="4">May play a role in the regulation of cytokinesis.</text>
</comment>
<dbReference type="Pfam" id="PF09759">
    <property type="entry name" value="Atx10homo_assoc"/>
    <property type="match status" value="1"/>
</dbReference>
<dbReference type="InterPro" id="IPR019156">
    <property type="entry name" value="Ataxin-10_domain"/>
</dbReference>
<protein>
    <recommendedName>
        <fullName evidence="5">Ataxin-10 homolog</fullName>
    </recommendedName>
    <alternativeName>
        <fullName evidence="6">Copper transport protein 86</fullName>
    </alternativeName>
</protein>
<proteinExistence type="inferred from homology"/>
<dbReference type="InParanoid" id="K0KZX6"/>
<sequence>MGQTDGVNIAINSLTSALNGIQNQEDGAQDKALAELSFVVKKSLEDESFREELAKDETVWEYIIKVISNSLHASAIQEKSIRIKRGVILLARNLLVADRTIPSKDDKLITSIFTFLQSVLPLNIDHILEKGCITASLQCVFNSTVDKTTYHPNELLSINNFLGDFKKKIDHDDLTLYFRCLNNFFNISEALTCGFKSSEKTDIIFYNILENFEQLNFQNDLSTHELLIISIFQKMIVHESFLPYISNLSSKSDFVRFLKASTVIITSKESWEVFELTVILSWIYELFQKTLEQIKIHFQNGIEDLETVYFTIHAVLDVFATLVKFEHAKKFLLSYKGVENLVELLGTIHQNVKPKKLKDSEKQKQTNTNNENIKTQDYYKNFPETKSLIIETLSSIIYKDFSVQELMRETHGLKLVLSNCIIDDNEPFIKERSIVCLRFLLLNNEKNQEFVAKLEAKEAVQDDTLDNAGFEVEIVDGKVKLKQKIDVESTRVQTKDENSKINEVTE</sequence>
<feature type="domain" description="Ataxin-10" evidence="7">
    <location>
        <begin position="386"/>
        <end position="482"/>
    </location>
</feature>
<evidence type="ECO:0000256" key="4">
    <source>
        <dbReference type="ARBA" id="ARBA00044746"/>
    </source>
</evidence>
<evidence type="ECO:0000256" key="3">
    <source>
        <dbReference type="ARBA" id="ARBA00023306"/>
    </source>
</evidence>
<keyword evidence="2" id="KW-0132">Cell division</keyword>
<evidence type="ECO:0000256" key="2">
    <source>
        <dbReference type="ARBA" id="ARBA00022618"/>
    </source>
</evidence>
<reference evidence="8 9" key="1">
    <citation type="journal article" date="2012" name="Eukaryot. Cell">
        <title>Draft genome sequence of Wickerhamomyces ciferrii NRRL Y-1031 F-60-10.</title>
        <authorList>
            <person name="Schneider J."/>
            <person name="Andrea H."/>
            <person name="Blom J."/>
            <person name="Jaenicke S."/>
            <person name="Ruckert C."/>
            <person name="Schorsch C."/>
            <person name="Szczepanowski R."/>
            <person name="Farwick M."/>
            <person name="Goesmann A."/>
            <person name="Puhler A."/>
            <person name="Schaffer S."/>
            <person name="Tauch A."/>
            <person name="Kohler T."/>
            <person name="Brinkrolf K."/>
        </authorList>
    </citation>
    <scope>NUCLEOTIDE SEQUENCE [LARGE SCALE GENOMIC DNA]</scope>
    <source>
        <strain evidence="9">ATCC 14091 / BCRC 22168 / CBS 111 / JCM 3599 / NBRC 0793 / NRRL Y-1031 F-60-10</strain>
    </source>
</reference>
<evidence type="ECO:0000313" key="8">
    <source>
        <dbReference type="EMBL" id="CCH46904.1"/>
    </source>
</evidence>
<comment type="similarity">
    <text evidence="1">Belongs to the ataxin-10 family.</text>
</comment>
<dbReference type="FunCoup" id="K0KZX6">
    <property type="interactions" value="22"/>
</dbReference>
<dbReference type="EMBL" id="CAIF01000286">
    <property type="protein sequence ID" value="CCH46904.1"/>
    <property type="molecule type" value="Genomic_DNA"/>
</dbReference>
<dbReference type="eggNOG" id="KOG2676">
    <property type="taxonomic scope" value="Eukaryota"/>
</dbReference>
<dbReference type="SUPFAM" id="SSF48371">
    <property type="entry name" value="ARM repeat"/>
    <property type="match status" value="1"/>
</dbReference>
<comment type="caution">
    <text evidence="8">The sequence shown here is derived from an EMBL/GenBank/DDBJ whole genome shotgun (WGS) entry which is preliminary data.</text>
</comment>
<evidence type="ECO:0000313" key="9">
    <source>
        <dbReference type="Proteomes" id="UP000009328"/>
    </source>
</evidence>
<dbReference type="InterPro" id="IPR016024">
    <property type="entry name" value="ARM-type_fold"/>
</dbReference>
<dbReference type="HOGENOM" id="CLU_043683_0_0_1"/>
<dbReference type="PANTHER" id="PTHR13255">
    <property type="entry name" value="ATAXIN-10"/>
    <property type="match status" value="1"/>
</dbReference>
<evidence type="ECO:0000256" key="1">
    <source>
        <dbReference type="ARBA" id="ARBA00008384"/>
    </source>
</evidence>